<keyword evidence="3" id="KW-1185">Reference proteome</keyword>
<feature type="region of interest" description="Disordered" evidence="1">
    <location>
        <begin position="191"/>
        <end position="288"/>
    </location>
</feature>
<gene>
    <name evidence="2" type="ORF">BD626DRAFT_570165</name>
</gene>
<proteinExistence type="predicted"/>
<feature type="compositionally biased region" description="Basic and acidic residues" evidence="1">
    <location>
        <begin position="206"/>
        <end position="222"/>
    </location>
</feature>
<feature type="compositionally biased region" description="Polar residues" evidence="1">
    <location>
        <begin position="15"/>
        <end position="30"/>
    </location>
</feature>
<feature type="region of interest" description="Disordered" evidence="1">
    <location>
        <begin position="1"/>
        <end position="42"/>
    </location>
</feature>
<reference evidence="2 3" key="1">
    <citation type="journal article" date="2019" name="New Phytol.">
        <title>Comparative genomics reveals unique wood-decay strategies and fruiting body development in the Schizophyllaceae.</title>
        <authorList>
            <person name="Almasi E."/>
            <person name="Sahu N."/>
            <person name="Krizsan K."/>
            <person name="Balint B."/>
            <person name="Kovacs G.M."/>
            <person name="Kiss B."/>
            <person name="Cseklye J."/>
            <person name="Drula E."/>
            <person name="Henrissat B."/>
            <person name="Nagy I."/>
            <person name="Chovatia M."/>
            <person name="Adam C."/>
            <person name="LaButti K."/>
            <person name="Lipzen A."/>
            <person name="Riley R."/>
            <person name="Grigoriev I.V."/>
            <person name="Nagy L.G."/>
        </authorList>
    </citation>
    <scope>NUCLEOTIDE SEQUENCE [LARGE SCALE GENOMIC DNA]</scope>
    <source>
        <strain evidence="2 3">NL-1724</strain>
    </source>
</reference>
<sequence length="302" mass="33452">MAVDRDACSERESSKVSSFVSLQRKTNSLARASRPAPWTITAESSQRPRLSSAYRFNSNPLRRRTVAHISTFRHMDGRVKKPDIVYLRPLRRVTALGHRQGWKEWIKNRDRGQAPALRLGRTLTSLQHACSLPHVCAQGFDWNVIGASRHGFYPSRTPTPPPSQPLPTTERHRAMSCHSHRGTAFVDLYRHMSGGDHTTGGGGDHTTAEEETIRPTEEENMRPTEQIIRPTEHATPASASMPDLQSSSPPSFSHHRPPPDGAPVRLPMGRASASPWGACPPPEGAPVRLLAPVRPHVERLSA</sequence>
<organism evidence="2 3">
    <name type="scientific">Schizophyllum amplum</name>
    <dbReference type="NCBI Taxonomy" id="97359"/>
    <lineage>
        <taxon>Eukaryota</taxon>
        <taxon>Fungi</taxon>
        <taxon>Dikarya</taxon>
        <taxon>Basidiomycota</taxon>
        <taxon>Agaricomycotina</taxon>
        <taxon>Agaricomycetes</taxon>
        <taxon>Agaricomycetidae</taxon>
        <taxon>Agaricales</taxon>
        <taxon>Schizophyllaceae</taxon>
        <taxon>Schizophyllum</taxon>
    </lineage>
</organism>
<dbReference type="Proteomes" id="UP000320762">
    <property type="component" value="Unassembled WGS sequence"/>
</dbReference>
<accession>A0A550CAW0</accession>
<dbReference type="EMBL" id="VDMD01000014">
    <property type="protein sequence ID" value="TRM61935.1"/>
    <property type="molecule type" value="Genomic_DNA"/>
</dbReference>
<comment type="caution">
    <text evidence="2">The sequence shown here is derived from an EMBL/GenBank/DDBJ whole genome shotgun (WGS) entry which is preliminary data.</text>
</comment>
<protein>
    <submittedName>
        <fullName evidence="2">Uncharacterized protein</fullName>
    </submittedName>
</protein>
<evidence type="ECO:0000313" key="2">
    <source>
        <dbReference type="EMBL" id="TRM61935.1"/>
    </source>
</evidence>
<feature type="compositionally biased region" description="Basic and acidic residues" evidence="1">
    <location>
        <begin position="1"/>
        <end position="14"/>
    </location>
</feature>
<evidence type="ECO:0000313" key="3">
    <source>
        <dbReference type="Proteomes" id="UP000320762"/>
    </source>
</evidence>
<dbReference type="AlphaFoldDB" id="A0A550CAW0"/>
<name>A0A550CAW0_9AGAR</name>
<evidence type="ECO:0000256" key="1">
    <source>
        <dbReference type="SAM" id="MobiDB-lite"/>
    </source>
</evidence>